<feature type="signal peptide" evidence="2">
    <location>
        <begin position="1"/>
        <end position="21"/>
    </location>
</feature>
<feature type="compositionally biased region" description="Polar residues" evidence="1">
    <location>
        <begin position="181"/>
        <end position="191"/>
    </location>
</feature>
<feature type="compositionally biased region" description="Polar residues" evidence="1">
    <location>
        <begin position="233"/>
        <end position="245"/>
    </location>
</feature>
<dbReference type="EMBL" id="HBFQ01015887">
    <property type="protein sequence ID" value="CAD8836660.1"/>
    <property type="molecule type" value="Transcribed_RNA"/>
</dbReference>
<feature type="compositionally biased region" description="Basic residues" evidence="1">
    <location>
        <begin position="194"/>
        <end position="206"/>
    </location>
</feature>
<evidence type="ECO:0000313" key="3">
    <source>
        <dbReference type="EMBL" id="CAD8836660.1"/>
    </source>
</evidence>
<organism evidence="3">
    <name type="scientific">Noctiluca scintillans</name>
    <name type="common">Sea sparkle</name>
    <name type="synonym">Red tide dinoflagellate</name>
    <dbReference type="NCBI Taxonomy" id="2966"/>
    <lineage>
        <taxon>Eukaryota</taxon>
        <taxon>Sar</taxon>
        <taxon>Alveolata</taxon>
        <taxon>Dinophyceae</taxon>
        <taxon>Noctilucales</taxon>
        <taxon>Noctilucaceae</taxon>
        <taxon>Noctiluca</taxon>
    </lineage>
</organism>
<keyword evidence="2" id="KW-0732">Signal</keyword>
<evidence type="ECO:0000256" key="1">
    <source>
        <dbReference type="SAM" id="MobiDB-lite"/>
    </source>
</evidence>
<proteinExistence type="predicted"/>
<feature type="region of interest" description="Disordered" evidence="1">
    <location>
        <begin position="166"/>
        <end position="305"/>
    </location>
</feature>
<reference evidence="3" key="1">
    <citation type="submission" date="2021-01" db="EMBL/GenBank/DDBJ databases">
        <authorList>
            <person name="Corre E."/>
            <person name="Pelletier E."/>
            <person name="Niang G."/>
            <person name="Scheremetjew M."/>
            <person name="Finn R."/>
            <person name="Kale V."/>
            <person name="Holt S."/>
            <person name="Cochrane G."/>
            <person name="Meng A."/>
            <person name="Brown T."/>
            <person name="Cohen L."/>
        </authorList>
    </citation>
    <scope>NUCLEOTIDE SEQUENCE</scope>
</reference>
<protein>
    <submittedName>
        <fullName evidence="3">Uncharacterized protein</fullName>
    </submittedName>
</protein>
<gene>
    <name evidence="3" type="ORF">NSCI0253_LOCUS11008</name>
</gene>
<accession>A0A7S0ZZ00</accession>
<evidence type="ECO:0000256" key="2">
    <source>
        <dbReference type="SAM" id="SignalP"/>
    </source>
</evidence>
<feature type="chain" id="PRO_5031184963" evidence="2">
    <location>
        <begin position="22"/>
        <end position="333"/>
    </location>
</feature>
<dbReference type="AlphaFoldDB" id="A0A7S0ZZ00"/>
<sequence>MSHLSLVCVCVWILMIRPATRVGPPTEMTCERSFLKLAEHLRQEMNIVKQVLKLLVCQAPTAAESGEKVRLADARSLCALLVLDGHADSLEESCCTVGTGSAAHLAEGIDPAQQCGVRHASLGGTKGLEAGVKLNTRVELNDFIATNITSPVSEDAQFVSEDTQFVPLDLGPGTPEAPGRTRSQSLPSSVPNFKAHRPIVRPKHKPSRDESPLAAKQSKRAVAATKPRVDGRQQASQPDTRSVSPPQDAASPVSTPRLRSRSDVRRAGASPLQVPRPLSRGGGNGTGTTAQPASAKGNRGASRDASGCLPRGRFVNAGQDNVAVDGGGLQFFL</sequence>
<name>A0A7S0ZZ00_NOCSC</name>